<dbReference type="Proteomes" id="UP000255265">
    <property type="component" value="Unassembled WGS sequence"/>
</dbReference>
<dbReference type="RefSeq" id="WP_114802813.1">
    <property type="nucleotide sequence ID" value="NZ_QQAV01000003.1"/>
</dbReference>
<comment type="caution">
    <text evidence="3">The sequence shown here is derived from an EMBL/GenBank/DDBJ whole genome shotgun (WGS) entry which is preliminary data.</text>
</comment>
<feature type="transmembrane region" description="Helical" evidence="2">
    <location>
        <begin position="52"/>
        <end position="69"/>
    </location>
</feature>
<dbReference type="AlphaFoldDB" id="A0A370FHP3"/>
<dbReference type="EMBL" id="QQAV01000003">
    <property type="protein sequence ID" value="RDI26264.1"/>
    <property type="molecule type" value="Genomic_DNA"/>
</dbReference>
<accession>A0A370FHP3</accession>
<evidence type="ECO:0000256" key="2">
    <source>
        <dbReference type="SAM" id="Phobius"/>
    </source>
</evidence>
<organism evidence="3 4">
    <name type="scientific">Pseudacidovorax intermedius</name>
    <dbReference type="NCBI Taxonomy" id="433924"/>
    <lineage>
        <taxon>Bacteria</taxon>
        <taxon>Pseudomonadati</taxon>
        <taxon>Pseudomonadota</taxon>
        <taxon>Betaproteobacteria</taxon>
        <taxon>Burkholderiales</taxon>
        <taxon>Comamonadaceae</taxon>
        <taxon>Pseudacidovorax</taxon>
    </lineage>
</organism>
<feature type="transmembrane region" description="Helical" evidence="2">
    <location>
        <begin position="124"/>
        <end position="148"/>
    </location>
</feature>
<evidence type="ECO:0000256" key="1">
    <source>
        <dbReference type="SAM" id="MobiDB-lite"/>
    </source>
</evidence>
<evidence type="ECO:0000313" key="4">
    <source>
        <dbReference type="Proteomes" id="UP000255265"/>
    </source>
</evidence>
<evidence type="ECO:0000313" key="3">
    <source>
        <dbReference type="EMBL" id="RDI26264.1"/>
    </source>
</evidence>
<reference evidence="3 4" key="1">
    <citation type="submission" date="2018-07" db="EMBL/GenBank/DDBJ databases">
        <title>Genomic Encyclopedia of Type Strains, Phase IV (KMG-IV): sequencing the most valuable type-strain genomes for metagenomic binning, comparative biology and taxonomic classification.</title>
        <authorList>
            <person name="Goeker M."/>
        </authorList>
    </citation>
    <scope>NUCLEOTIDE SEQUENCE [LARGE SCALE GENOMIC DNA]</scope>
    <source>
        <strain evidence="3 4">DSM 21352</strain>
    </source>
</reference>
<name>A0A370FHP3_9BURK</name>
<dbReference type="PROSITE" id="PS51257">
    <property type="entry name" value="PROKAR_LIPOPROTEIN"/>
    <property type="match status" value="1"/>
</dbReference>
<protein>
    <submittedName>
        <fullName evidence="3">Uncharacterized protein</fullName>
    </submittedName>
</protein>
<keyword evidence="2" id="KW-0812">Transmembrane</keyword>
<sequence length="154" mass="16503">MPRWLSPDSPWQLALGFTLWSLWFVGVYGGVSVACAARWAADARGPWNGVNGALIAGTLATLVLLLLAARRCLRHARVLRGLDPAGPRRPARPADAVGQAEADDPPPGEVPESAFAQRRERRRFIALMAALLHGLAAASTVFVALPLLRLPPCL</sequence>
<feature type="region of interest" description="Disordered" evidence="1">
    <location>
        <begin position="84"/>
        <end position="112"/>
    </location>
</feature>
<keyword evidence="2" id="KW-0472">Membrane</keyword>
<keyword evidence="2" id="KW-1133">Transmembrane helix</keyword>
<keyword evidence="4" id="KW-1185">Reference proteome</keyword>
<proteinExistence type="predicted"/>
<gene>
    <name evidence="3" type="ORF">DFR41_103424</name>
</gene>
<dbReference type="OrthoDB" id="8549814at2"/>